<reference evidence="1" key="2">
    <citation type="journal article" date="2023" name="BMC Genomics">
        <title>Pest status, molecular evolution, and epigenetic factors derived from the genome assembly of Frankliniella fusca, a thysanopteran phytovirus vector.</title>
        <authorList>
            <person name="Catto M.A."/>
            <person name="Labadie P.E."/>
            <person name="Jacobson A.L."/>
            <person name="Kennedy G.G."/>
            <person name="Srinivasan R."/>
            <person name="Hunt B.G."/>
        </authorList>
    </citation>
    <scope>NUCLEOTIDE SEQUENCE</scope>
    <source>
        <strain evidence="1">PL_HMW_Pooled</strain>
    </source>
</reference>
<protein>
    <submittedName>
        <fullName evidence="1">SCAN domain-containing protein 3</fullName>
    </submittedName>
</protein>
<proteinExistence type="predicted"/>
<name>A0AAE1GVB7_9NEOP</name>
<organism evidence="1 2">
    <name type="scientific">Frankliniella fusca</name>
    <dbReference type="NCBI Taxonomy" id="407009"/>
    <lineage>
        <taxon>Eukaryota</taxon>
        <taxon>Metazoa</taxon>
        <taxon>Ecdysozoa</taxon>
        <taxon>Arthropoda</taxon>
        <taxon>Hexapoda</taxon>
        <taxon>Insecta</taxon>
        <taxon>Pterygota</taxon>
        <taxon>Neoptera</taxon>
        <taxon>Paraneoptera</taxon>
        <taxon>Thysanoptera</taxon>
        <taxon>Terebrantia</taxon>
        <taxon>Thripoidea</taxon>
        <taxon>Thripidae</taxon>
        <taxon>Frankliniella</taxon>
    </lineage>
</organism>
<evidence type="ECO:0000313" key="2">
    <source>
        <dbReference type="Proteomes" id="UP001219518"/>
    </source>
</evidence>
<reference evidence="1" key="1">
    <citation type="submission" date="2021-07" db="EMBL/GenBank/DDBJ databases">
        <authorList>
            <person name="Catto M.A."/>
            <person name="Jacobson A."/>
            <person name="Kennedy G."/>
            <person name="Labadie P."/>
            <person name="Hunt B.G."/>
            <person name="Srinivasan R."/>
        </authorList>
    </citation>
    <scope>NUCLEOTIDE SEQUENCE</scope>
    <source>
        <strain evidence="1">PL_HMW_Pooled</strain>
        <tissue evidence="1">Head</tissue>
    </source>
</reference>
<accession>A0AAE1GVB7</accession>
<comment type="caution">
    <text evidence="1">The sequence shown here is derived from an EMBL/GenBank/DDBJ whole genome shotgun (WGS) entry which is preliminary data.</text>
</comment>
<sequence>MVKFFSKTDKTMKCEFLGILEVERGTAEALTHSIKEYISGIGMSIDQLVGIGSDGANAFIGKHNSVFSRLKAEIPELQLVRCVCHTLHNAASAAATEMTADLEFLVRETRNWFFRSSVKSQDYAALYAAINNGNMPNKLVQLSTTRWLA</sequence>
<dbReference type="EMBL" id="JAHWGI010000142">
    <property type="protein sequence ID" value="KAK3910030.1"/>
    <property type="molecule type" value="Genomic_DNA"/>
</dbReference>
<dbReference type="Proteomes" id="UP001219518">
    <property type="component" value="Unassembled WGS sequence"/>
</dbReference>
<gene>
    <name evidence="1" type="ORF">KUF71_020039</name>
</gene>
<keyword evidence="2" id="KW-1185">Reference proteome</keyword>
<dbReference type="PANTHER" id="PTHR37162:SF1">
    <property type="entry name" value="BED-TYPE DOMAIN-CONTAINING PROTEIN"/>
    <property type="match status" value="1"/>
</dbReference>
<dbReference type="PANTHER" id="PTHR37162">
    <property type="entry name" value="HAT FAMILY DIMERISATION DOMAINCONTAINING PROTEIN-RELATED"/>
    <property type="match status" value="1"/>
</dbReference>
<evidence type="ECO:0000313" key="1">
    <source>
        <dbReference type="EMBL" id="KAK3910030.1"/>
    </source>
</evidence>
<dbReference type="AlphaFoldDB" id="A0AAE1GVB7"/>